<dbReference type="EMBL" id="CAAHFH010000002">
    <property type="protein sequence ID" value="VGO20976.1"/>
    <property type="molecule type" value="Genomic_DNA"/>
</dbReference>
<name>A0A6C2UPP2_9BACT</name>
<keyword evidence="1" id="KW-0812">Transmembrane</keyword>
<protein>
    <submittedName>
        <fullName evidence="2">Uncharacterized protein</fullName>
    </submittedName>
</protein>
<sequence>MCLLDGLPYTYFQILRWAVCGVCGYRAYLSYTLEEKAWMWGFIFAGVLFNPISPIRLDRDVWAVVDVCLAVLLLLSLKAIRNGGRYMLEKSLKLQLVINSDKQKTKEASK</sequence>
<dbReference type="InterPro" id="IPR046548">
    <property type="entry name" value="DUF6804"/>
</dbReference>
<gene>
    <name evidence="2" type="ORF">SCARR_03044</name>
</gene>
<accession>A0A6C2UPP2</accession>
<dbReference type="AlphaFoldDB" id="A0A6C2UPP2"/>
<evidence type="ECO:0000256" key="1">
    <source>
        <dbReference type="SAM" id="Phobius"/>
    </source>
</evidence>
<evidence type="ECO:0000313" key="3">
    <source>
        <dbReference type="Proteomes" id="UP000346198"/>
    </source>
</evidence>
<keyword evidence="1" id="KW-0472">Membrane</keyword>
<feature type="transmembrane region" description="Helical" evidence="1">
    <location>
        <begin position="6"/>
        <end position="25"/>
    </location>
</feature>
<keyword evidence="3" id="KW-1185">Reference proteome</keyword>
<feature type="transmembrane region" description="Helical" evidence="1">
    <location>
        <begin position="37"/>
        <end position="55"/>
    </location>
</feature>
<feature type="transmembrane region" description="Helical" evidence="1">
    <location>
        <begin position="61"/>
        <end position="80"/>
    </location>
</feature>
<reference evidence="2 3" key="1">
    <citation type="submission" date="2019-04" db="EMBL/GenBank/DDBJ databases">
        <authorList>
            <person name="Van Vliet M D."/>
        </authorList>
    </citation>
    <scope>NUCLEOTIDE SEQUENCE [LARGE SCALE GENOMIC DNA]</scope>
    <source>
        <strain evidence="2 3">F21</strain>
    </source>
</reference>
<evidence type="ECO:0000313" key="2">
    <source>
        <dbReference type="EMBL" id="VGO20976.1"/>
    </source>
</evidence>
<proteinExistence type="predicted"/>
<keyword evidence="1" id="KW-1133">Transmembrane helix</keyword>
<dbReference type="Proteomes" id="UP000346198">
    <property type="component" value="Unassembled WGS sequence"/>
</dbReference>
<organism evidence="2 3">
    <name type="scientific">Pontiella sulfatireligans</name>
    <dbReference type="NCBI Taxonomy" id="2750658"/>
    <lineage>
        <taxon>Bacteria</taxon>
        <taxon>Pseudomonadati</taxon>
        <taxon>Kiritimatiellota</taxon>
        <taxon>Kiritimatiellia</taxon>
        <taxon>Kiritimatiellales</taxon>
        <taxon>Pontiellaceae</taxon>
        <taxon>Pontiella</taxon>
    </lineage>
</organism>
<dbReference type="Pfam" id="PF20619">
    <property type="entry name" value="DUF6804"/>
    <property type="match status" value="1"/>
</dbReference>